<evidence type="ECO:0000313" key="3">
    <source>
        <dbReference type="EMBL" id="KAE8971158.1"/>
    </source>
</evidence>
<dbReference type="Proteomes" id="UP000435112">
    <property type="component" value="Unassembled WGS sequence"/>
</dbReference>
<dbReference type="EMBL" id="QXFU01004039">
    <property type="protein sequence ID" value="KAE8971079.1"/>
    <property type="molecule type" value="Genomic_DNA"/>
</dbReference>
<keyword evidence="6" id="KW-1185">Reference proteome</keyword>
<dbReference type="EMBL" id="QXFT01004119">
    <property type="protein sequence ID" value="KAE9280143.1"/>
    <property type="molecule type" value="Genomic_DNA"/>
</dbReference>
<organism evidence="2 7">
    <name type="scientific">Phytophthora rubi</name>
    <dbReference type="NCBI Taxonomy" id="129364"/>
    <lineage>
        <taxon>Eukaryota</taxon>
        <taxon>Sar</taxon>
        <taxon>Stramenopiles</taxon>
        <taxon>Oomycota</taxon>
        <taxon>Peronosporomycetes</taxon>
        <taxon>Peronosporales</taxon>
        <taxon>Peronosporaceae</taxon>
        <taxon>Phytophthora</taxon>
    </lineage>
</organism>
<gene>
    <name evidence="3" type="ORF">PR001_g26974</name>
    <name evidence="2" type="ORF">PR002_g26932</name>
    <name evidence="4" type="ORF">PR003_g28040</name>
</gene>
<dbReference type="Proteomes" id="UP000429607">
    <property type="component" value="Unassembled WGS sequence"/>
</dbReference>
<evidence type="ECO:0000313" key="5">
    <source>
        <dbReference type="Proteomes" id="UP000429607"/>
    </source>
</evidence>
<sequence>MRANFLAAFGTCLFCAAGTTSCQHAIVKSTTCIAPDICFETRKRVARDICFETEWYSLREG</sequence>
<feature type="signal peptide" evidence="1">
    <location>
        <begin position="1"/>
        <end position="22"/>
    </location>
</feature>
<evidence type="ECO:0000313" key="2">
    <source>
        <dbReference type="EMBL" id="KAE8971079.1"/>
    </source>
</evidence>
<evidence type="ECO:0000313" key="4">
    <source>
        <dbReference type="EMBL" id="KAE9280143.1"/>
    </source>
</evidence>
<dbReference type="Proteomes" id="UP000434957">
    <property type="component" value="Unassembled WGS sequence"/>
</dbReference>
<protein>
    <submittedName>
        <fullName evidence="2">Uncharacterized protein</fullName>
    </submittedName>
</protein>
<name>A0A6A3HL48_9STRA</name>
<evidence type="ECO:0000256" key="1">
    <source>
        <dbReference type="SAM" id="SignalP"/>
    </source>
</evidence>
<accession>A0A6A3HL48</accession>
<evidence type="ECO:0000313" key="7">
    <source>
        <dbReference type="Proteomes" id="UP000435112"/>
    </source>
</evidence>
<keyword evidence="1" id="KW-0732">Signal</keyword>
<evidence type="ECO:0000313" key="6">
    <source>
        <dbReference type="Proteomes" id="UP000434957"/>
    </source>
</evidence>
<comment type="caution">
    <text evidence="2">The sequence shown here is derived from an EMBL/GenBank/DDBJ whole genome shotgun (WGS) entry which is preliminary data.</text>
</comment>
<reference evidence="5 7" key="1">
    <citation type="submission" date="2018-09" db="EMBL/GenBank/DDBJ databases">
        <title>Genomic investigation of the strawberry pathogen Phytophthora fragariae indicates pathogenicity is determined by transcriptional variation in three key races.</title>
        <authorList>
            <person name="Adams T.M."/>
            <person name="Armitage A.D."/>
            <person name="Sobczyk M.K."/>
            <person name="Bates H.J."/>
            <person name="Dunwell J.M."/>
            <person name="Nellist C.F."/>
            <person name="Harrison R.J."/>
        </authorList>
    </citation>
    <scope>NUCLEOTIDE SEQUENCE [LARGE SCALE GENOMIC DNA]</scope>
    <source>
        <strain evidence="3 5">SCRP249</strain>
        <strain evidence="2 7">SCRP324</strain>
        <strain evidence="4 6">SCRP333</strain>
    </source>
</reference>
<dbReference type="EMBL" id="QXFV01004185">
    <property type="protein sequence ID" value="KAE8971158.1"/>
    <property type="molecule type" value="Genomic_DNA"/>
</dbReference>
<dbReference type="PROSITE" id="PS51257">
    <property type="entry name" value="PROKAR_LIPOPROTEIN"/>
    <property type="match status" value="1"/>
</dbReference>
<feature type="chain" id="PRO_5036379676" evidence="1">
    <location>
        <begin position="23"/>
        <end position="61"/>
    </location>
</feature>
<proteinExistence type="predicted"/>
<dbReference type="AlphaFoldDB" id="A0A6A3HL48"/>